<dbReference type="SUPFAM" id="SSF50630">
    <property type="entry name" value="Acid proteases"/>
    <property type="match status" value="1"/>
</dbReference>
<dbReference type="Proteomes" id="UP000499080">
    <property type="component" value="Unassembled WGS sequence"/>
</dbReference>
<organism evidence="10 11">
    <name type="scientific">Araneus ventricosus</name>
    <name type="common">Orbweaver spider</name>
    <name type="synonym">Epeira ventricosa</name>
    <dbReference type="NCBI Taxonomy" id="182803"/>
    <lineage>
        <taxon>Eukaryota</taxon>
        <taxon>Metazoa</taxon>
        <taxon>Ecdysozoa</taxon>
        <taxon>Arthropoda</taxon>
        <taxon>Chelicerata</taxon>
        <taxon>Arachnida</taxon>
        <taxon>Araneae</taxon>
        <taxon>Araneomorphae</taxon>
        <taxon>Entelegynae</taxon>
        <taxon>Araneoidea</taxon>
        <taxon>Araneidae</taxon>
        <taxon>Araneus</taxon>
    </lineage>
</organism>
<dbReference type="Pfam" id="PF17917">
    <property type="entry name" value="RT_RNaseH"/>
    <property type="match status" value="1"/>
</dbReference>
<dbReference type="FunFam" id="3.10.10.10:FF:000003">
    <property type="entry name" value="Retrovirus-related Pol polyprotein from transposon 297-like Protein"/>
    <property type="match status" value="1"/>
</dbReference>
<feature type="domain" description="Integrase catalytic" evidence="9">
    <location>
        <begin position="845"/>
        <end position="1005"/>
    </location>
</feature>
<dbReference type="GO" id="GO:0042575">
    <property type="term" value="C:DNA polymerase complex"/>
    <property type="evidence" value="ECO:0007669"/>
    <property type="project" value="UniProtKB-ARBA"/>
</dbReference>
<dbReference type="EC" id="2.7.7.49" evidence="1"/>
<evidence type="ECO:0000259" key="8">
    <source>
        <dbReference type="PROSITE" id="PS50878"/>
    </source>
</evidence>
<dbReference type="InterPro" id="IPR036397">
    <property type="entry name" value="RNaseH_sf"/>
</dbReference>
<dbReference type="CDD" id="cd01647">
    <property type="entry name" value="RT_LTR"/>
    <property type="match status" value="1"/>
</dbReference>
<dbReference type="Pfam" id="PF00078">
    <property type="entry name" value="RVT_1"/>
    <property type="match status" value="1"/>
</dbReference>
<evidence type="ECO:0000256" key="3">
    <source>
        <dbReference type="ARBA" id="ARBA00022695"/>
    </source>
</evidence>
<dbReference type="PROSITE" id="PS50994">
    <property type="entry name" value="INTEGRASE"/>
    <property type="match status" value="1"/>
</dbReference>
<sequence length="1149" mass="131668">MLREPSLTLQKAAEFVRAAEASKEQFQSLKGFASSSCVNAVKTSVFKKNYKKDKSCGPTYDCKKCGRNHKKGDCPAYGKTCSKCKEKNHFAVGCRKKNIQELEYKNNNSELFIESLSVGQVSINNQVNAESTWYKTIQLRVGDKTTEIKFKLDTGAETNVLSYNMVKHLNVNLTKTETVLIAYGNFKIKPMGKVSLECISNDTIMPIEFIIIEKRSTPILGLNACVKLNLIQRINQITIDNKSDVLKMYETVFEGLGKFPGEEYHIELKPNAVPVIHPPRRVPQALQSRLKETLNRLEADKIISKVNKPTDWVQSLVIVEKPNGSLRLCLDPRDLNRVIKREHHLIPSAEDIISRLEGKKLFTVLDLKDGFWQVPLDNESSDLCTFNTPHGRYKFNVLPFGIASAPEVFQKRNERLFGDIDGVEVYFDDIIVTGTDKVTHDAALTEVLKRAEASNIKFNANKLQFRMTEVKYMGQIISDKGIKADPGHIKGIVDMPTPSSKGEVRRLLGMVNFLSKFIPNLSQITAPLRELIKQNIEFRWENEHTVAFNRIKELLSCAPVLKVFNGSEKITIQCDSSKDGLGTCLIQNGQPVSFLSRSLTECEKNYAQIEKELLAIVFSFQKYHNLVYGRHVIIQSDHKPLTSIVNKPMSKISSRLQRMLLKLLKYDYEVQYVPGNQMYLADTLSRAFKSDNQIKDDPEMSNMVHSITKYLPMSKSRLTQFKHETDQDKELQTVIKFVKEGWPKVATKNWSRELKQYYKSQSDLHTNEGLLFINDKIVVPNSLRQQMLTLIHEGHFGMEKCKQRAREIMYWPGINRDIETIVSHCEICEKFRRSNTKEPLQPHSVPDRPFEKIGVDIMEFGNLNYLVVMDYYSKWIEVSELVNKTATEVINVLKETFSRYGIPNFVVSDNIPFNSHVYIDFAKTWDFEYKFSSPHHHQSNGQAERGVGIVKTIMRKAKEDNKNHFVGLMEYRNTPISGLNLSPAQLMFSRRLRTKLPVTNKLLNSEVVNNVKGLLTKRQQIQKQFHDRSAKSLSKLNPGDNVRMQNMKNKTWEPAQVISIDKDLRSYTVKSESGKILKRNRKYLIKSHGELNEMSDYSMSDNDNSMPDNVIRSTNGPIQNKCITMNDTNVTTTRSGRICHKPRYLNDYV</sequence>
<protein>
    <recommendedName>
        <fullName evidence="1">RNA-directed DNA polymerase</fullName>
        <ecNumber evidence="1">2.7.7.49</ecNumber>
    </recommendedName>
</protein>
<keyword evidence="7" id="KW-0695">RNA-directed DNA polymerase</keyword>
<dbReference type="FunFam" id="3.30.420.10:FF:000063">
    <property type="entry name" value="Retrovirus-related Pol polyprotein from transposon 297-like Protein"/>
    <property type="match status" value="1"/>
</dbReference>
<evidence type="ECO:0000256" key="2">
    <source>
        <dbReference type="ARBA" id="ARBA00022679"/>
    </source>
</evidence>
<proteinExistence type="predicted"/>
<dbReference type="OrthoDB" id="6510406at2759"/>
<accession>A0A4Y2J945</accession>
<evidence type="ECO:0000256" key="1">
    <source>
        <dbReference type="ARBA" id="ARBA00012493"/>
    </source>
</evidence>
<dbReference type="Gene3D" id="2.40.70.10">
    <property type="entry name" value="Acid Proteases"/>
    <property type="match status" value="1"/>
</dbReference>
<dbReference type="Gene3D" id="3.30.420.10">
    <property type="entry name" value="Ribonuclease H-like superfamily/Ribonuclease H"/>
    <property type="match status" value="1"/>
</dbReference>
<dbReference type="EMBL" id="BGPR01109706">
    <property type="protein sequence ID" value="GBM86811.1"/>
    <property type="molecule type" value="Genomic_DNA"/>
</dbReference>
<keyword evidence="6" id="KW-0378">Hydrolase</keyword>
<dbReference type="InterPro" id="IPR041588">
    <property type="entry name" value="Integrase_H2C2"/>
</dbReference>
<evidence type="ECO:0000313" key="11">
    <source>
        <dbReference type="Proteomes" id="UP000499080"/>
    </source>
</evidence>
<keyword evidence="3" id="KW-0548">Nucleotidyltransferase</keyword>
<dbReference type="PROSITE" id="PS50878">
    <property type="entry name" value="RT_POL"/>
    <property type="match status" value="1"/>
</dbReference>
<dbReference type="InterPro" id="IPR021109">
    <property type="entry name" value="Peptidase_aspartic_dom_sf"/>
</dbReference>
<evidence type="ECO:0000313" key="10">
    <source>
        <dbReference type="EMBL" id="GBM86811.1"/>
    </source>
</evidence>
<dbReference type="InterPro" id="IPR050951">
    <property type="entry name" value="Retrovirus_Pol_polyprotein"/>
</dbReference>
<comment type="caution">
    <text evidence="10">The sequence shown here is derived from an EMBL/GenBank/DDBJ whole genome shotgun (WGS) entry which is preliminary data.</text>
</comment>
<keyword evidence="11" id="KW-1185">Reference proteome</keyword>
<dbReference type="InterPro" id="IPR043502">
    <property type="entry name" value="DNA/RNA_pol_sf"/>
</dbReference>
<dbReference type="CDD" id="cd09274">
    <property type="entry name" value="RNase_HI_RT_Ty3"/>
    <property type="match status" value="1"/>
</dbReference>
<evidence type="ECO:0000256" key="5">
    <source>
        <dbReference type="ARBA" id="ARBA00022759"/>
    </source>
</evidence>
<dbReference type="Gene3D" id="1.10.340.70">
    <property type="match status" value="1"/>
</dbReference>
<name>A0A4Y2J945_ARAVE</name>
<dbReference type="FunFam" id="1.10.340.70:FF:000003">
    <property type="entry name" value="Protein CBG25708"/>
    <property type="match status" value="1"/>
</dbReference>
<dbReference type="InterPro" id="IPR041373">
    <property type="entry name" value="RT_RNaseH"/>
</dbReference>
<dbReference type="Gene3D" id="3.30.70.270">
    <property type="match status" value="2"/>
</dbReference>
<dbReference type="AlphaFoldDB" id="A0A4Y2J945"/>
<dbReference type="FunFam" id="3.30.70.270:FF:000026">
    <property type="entry name" value="Transposon Ty3-G Gag-Pol polyprotein"/>
    <property type="match status" value="1"/>
</dbReference>
<reference evidence="10 11" key="1">
    <citation type="journal article" date="2019" name="Sci. Rep.">
        <title>Orb-weaving spider Araneus ventricosus genome elucidates the spidroin gene catalogue.</title>
        <authorList>
            <person name="Kono N."/>
            <person name="Nakamura H."/>
            <person name="Ohtoshi R."/>
            <person name="Moran D.A.P."/>
            <person name="Shinohara A."/>
            <person name="Yoshida Y."/>
            <person name="Fujiwara M."/>
            <person name="Mori M."/>
            <person name="Tomita M."/>
            <person name="Arakawa K."/>
        </authorList>
    </citation>
    <scope>NUCLEOTIDE SEQUENCE [LARGE SCALE GENOMIC DNA]</scope>
</reference>
<dbReference type="Pfam" id="PF17921">
    <property type="entry name" value="Integrase_H2C2"/>
    <property type="match status" value="1"/>
</dbReference>
<feature type="domain" description="Reverse transcriptase" evidence="8">
    <location>
        <begin position="300"/>
        <end position="477"/>
    </location>
</feature>
<gene>
    <name evidence="10" type="primary">TY3B-G_668</name>
    <name evidence="10" type="ORF">AVEN_21111_1</name>
</gene>
<dbReference type="InterPro" id="IPR000477">
    <property type="entry name" value="RT_dom"/>
</dbReference>
<dbReference type="InterPro" id="IPR012337">
    <property type="entry name" value="RNaseH-like_sf"/>
</dbReference>
<dbReference type="GO" id="GO:0015074">
    <property type="term" value="P:DNA integration"/>
    <property type="evidence" value="ECO:0007669"/>
    <property type="project" value="InterPro"/>
</dbReference>
<dbReference type="InterPro" id="IPR001584">
    <property type="entry name" value="Integrase_cat-core"/>
</dbReference>
<evidence type="ECO:0000256" key="4">
    <source>
        <dbReference type="ARBA" id="ARBA00022722"/>
    </source>
</evidence>
<dbReference type="SUPFAM" id="SSF56672">
    <property type="entry name" value="DNA/RNA polymerases"/>
    <property type="match status" value="1"/>
</dbReference>
<dbReference type="Gene3D" id="3.10.10.10">
    <property type="entry name" value="HIV Type 1 Reverse Transcriptase, subunit A, domain 1"/>
    <property type="match status" value="1"/>
</dbReference>
<dbReference type="PANTHER" id="PTHR37984:SF7">
    <property type="entry name" value="INTEGRASE CATALYTIC DOMAIN-CONTAINING PROTEIN"/>
    <property type="match status" value="1"/>
</dbReference>
<dbReference type="GO" id="GO:0003676">
    <property type="term" value="F:nucleic acid binding"/>
    <property type="evidence" value="ECO:0007669"/>
    <property type="project" value="InterPro"/>
</dbReference>
<keyword evidence="4" id="KW-0540">Nuclease</keyword>
<dbReference type="CDD" id="cd05481">
    <property type="entry name" value="retropepsin_like_LTR_1"/>
    <property type="match status" value="1"/>
</dbReference>
<evidence type="ECO:0000256" key="6">
    <source>
        <dbReference type="ARBA" id="ARBA00022801"/>
    </source>
</evidence>
<dbReference type="GO" id="GO:0003964">
    <property type="term" value="F:RNA-directed DNA polymerase activity"/>
    <property type="evidence" value="ECO:0007669"/>
    <property type="project" value="UniProtKB-EC"/>
</dbReference>
<dbReference type="PANTHER" id="PTHR37984">
    <property type="entry name" value="PROTEIN CBG26694"/>
    <property type="match status" value="1"/>
</dbReference>
<evidence type="ECO:0000256" key="7">
    <source>
        <dbReference type="ARBA" id="ARBA00022918"/>
    </source>
</evidence>
<evidence type="ECO:0000259" key="9">
    <source>
        <dbReference type="PROSITE" id="PS50994"/>
    </source>
</evidence>
<keyword evidence="2" id="KW-0808">Transferase</keyword>
<dbReference type="InterPro" id="IPR043128">
    <property type="entry name" value="Rev_trsase/Diguanyl_cyclase"/>
</dbReference>
<keyword evidence="5" id="KW-0255">Endonuclease</keyword>
<dbReference type="SUPFAM" id="SSF53098">
    <property type="entry name" value="Ribonuclease H-like"/>
    <property type="match status" value="1"/>
</dbReference>